<dbReference type="EMBL" id="JASBRG010000007">
    <property type="protein sequence ID" value="MDI3321433.1"/>
    <property type="molecule type" value="Genomic_DNA"/>
</dbReference>
<protein>
    <submittedName>
        <fullName evidence="2">Arm DNA-binding domain-containing protein</fullName>
    </submittedName>
</protein>
<organism evidence="2 3">
    <name type="scientific">Pinibacter soli</name>
    <dbReference type="NCBI Taxonomy" id="3044211"/>
    <lineage>
        <taxon>Bacteria</taxon>
        <taxon>Pseudomonadati</taxon>
        <taxon>Bacteroidota</taxon>
        <taxon>Chitinophagia</taxon>
        <taxon>Chitinophagales</taxon>
        <taxon>Chitinophagaceae</taxon>
        <taxon>Pinibacter</taxon>
    </lineage>
</organism>
<accession>A0ABT6RFX1</accession>
<gene>
    <name evidence="2" type="ORF">QJ048_16685</name>
</gene>
<sequence length="119" mass="13721">MQVLQKLSFLIYLKKTRKSDKGIAPVYVRIRIDGLRDEIATGISLPEQAGDAKRKEIRSSFPNAGNLTKRLIKIQSDLEQHFNILQAQLEVVALHRLNRVTKRPLMPKLLKRTKRIISH</sequence>
<name>A0ABT6RFX1_9BACT</name>
<dbReference type="RefSeq" id="WP_282335543.1">
    <property type="nucleotide sequence ID" value="NZ_JASBRG010000007.1"/>
</dbReference>
<dbReference type="GO" id="GO:0003677">
    <property type="term" value="F:DNA binding"/>
    <property type="evidence" value="ECO:0007669"/>
    <property type="project" value="UniProtKB-KW"/>
</dbReference>
<comment type="caution">
    <text evidence="2">The sequence shown here is derived from an EMBL/GenBank/DDBJ whole genome shotgun (WGS) entry which is preliminary data.</text>
</comment>
<dbReference type="InterPro" id="IPR035386">
    <property type="entry name" value="Arm-DNA-bind_5"/>
</dbReference>
<reference evidence="2 3" key="1">
    <citation type="submission" date="2023-05" db="EMBL/GenBank/DDBJ databases">
        <title>Genome sequence of Pinibacter sp. MAH-24.</title>
        <authorList>
            <person name="Huq M.A."/>
        </authorList>
    </citation>
    <scope>NUCLEOTIDE SEQUENCE [LARGE SCALE GENOMIC DNA]</scope>
    <source>
        <strain evidence="2 3">MAH-24</strain>
    </source>
</reference>
<proteinExistence type="predicted"/>
<evidence type="ECO:0000313" key="3">
    <source>
        <dbReference type="Proteomes" id="UP001226434"/>
    </source>
</evidence>
<dbReference type="Pfam" id="PF17293">
    <property type="entry name" value="Arm-DNA-bind_5"/>
    <property type="match status" value="1"/>
</dbReference>
<keyword evidence="2" id="KW-0238">DNA-binding</keyword>
<feature type="domain" description="Arm DNA-binding" evidence="1">
    <location>
        <begin position="11"/>
        <end position="94"/>
    </location>
</feature>
<keyword evidence="3" id="KW-1185">Reference proteome</keyword>
<evidence type="ECO:0000259" key="1">
    <source>
        <dbReference type="Pfam" id="PF17293"/>
    </source>
</evidence>
<evidence type="ECO:0000313" key="2">
    <source>
        <dbReference type="EMBL" id="MDI3321433.1"/>
    </source>
</evidence>
<dbReference type="Proteomes" id="UP001226434">
    <property type="component" value="Unassembled WGS sequence"/>
</dbReference>